<dbReference type="GO" id="GO:0043565">
    <property type="term" value="F:sequence-specific DNA binding"/>
    <property type="evidence" value="ECO:0007669"/>
    <property type="project" value="InterPro"/>
</dbReference>
<keyword evidence="1" id="KW-0805">Transcription regulation</keyword>
<proteinExistence type="predicted"/>
<protein>
    <submittedName>
        <fullName evidence="4">Transcriptional activator FtrA</fullName>
    </submittedName>
</protein>
<dbReference type="AlphaFoldDB" id="A0A2U3MZH1"/>
<dbReference type="InterPro" id="IPR009057">
    <property type="entry name" value="Homeodomain-like_sf"/>
</dbReference>
<dbReference type="PANTHER" id="PTHR11019">
    <property type="entry name" value="HTH-TYPE TRANSCRIPTIONAL REGULATOR NIMR"/>
    <property type="match status" value="1"/>
</dbReference>
<evidence type="ECO:0000259" key="3">
    <source>
        <dbReference type="PROSITE" id="PS01124"/>
    </source>
</evidence>
<dbReference type="Gene3D" id="2.60.120.10">
    <property type="entry name" value="Jelly Rolls"/>
    <property type="match status" value="1"/>
</dbReference>
<dbReference type="OrthoDB" id="9804543at2"/>
<dbReference type="SMART" id="SM00342">
    <property type="entry name" value="HTH_ARAC"/>
    <property type="match status" value="1"/>
</dbReference>
<dbReference type="GO" id="GO:0003700">
    <property type="term" value="F:DNA-binding transcription factor activity"/>
    <property type="evidence" value="ECO:0007669"/>
    <property type="project" value="InterPro"/>
</dbReference>
<keyword evidence="5" id="KW-1185">Reference proteome</keyword>
<name>A0A2U3MZH1_9GAMM</name>
<evidence type="ECO:0000313" key="4">
    <source>
        <dbReference type="EMBL" id="SPL70836.1"/>
    </source>
</evidence>
<dbReference type="RefSeq" id="WP_121974286.1">
    <property type="nucleotide sequence ID" value="NZ_OOGT01000085.1"/>
</dbReference>
<dbReference type="SUPFAM" id="SSF51182">
    <property type="entry name" value="RmlC-like cupins"/>
    <property type="match status" value="1"/>
</dbReference>
<accession>A0A2U3MZH1</accession>
<feature type="domain" description="HTH araC/xylS-type" evidence="3">
    <location>
        <begin position="159"/>
        <end position="256"/>
    </location>
</feature>
<dbReference type="InterPro" id="IPR018060">
    <property type="entry name" value="HTH_AraC"/>
</dbReference>
<organism evidence="4 5">
    <name type="scientific">Acinetobacter stercoris</name>
    <dbReference type="NCBI Taxonomy" id="2126983"/>
    <lineage>
        <taxon>Bacteria</taxon>
        <taxon>Pseudomonadati</taxon>
        <taxon>Pseudomonadota</taxon>
        <taxon>Gammaproteobacteria</taxon>
        <taxon>Moraxellales</taxon>
        <taxon>Moraxellaceae</taxon>
        <taxon>Acinetobacter</taxon>
    </lineage>
</organism>
<dbReference type="Proteomes" id="UP000245974">
    <property type="component" value="Unassembled WGS sequence"/>
</dbReference>
<dbReference type="EMBL" id="OOGT01000085">
    <property type="protein sequence ID" value="SPL70836.1"/>
    <property type="molecule type" value="Genomic_DNA"/>
</dbReference>
<dbReference type="FunCoup" id="A0A2U3MZH1">
    <property type="interactions" value="100"/>
</dbReference>
<sequence>MIKNEASFLVDILDRSVIVIKIQEQVPDWELALHHHAKSQLLITFSGLITVETQSGIWIVPPNNALWIPAGVEHQASCFGYSSGYVVFIHPKFDYGIDRQCSMYHTTDFLNALVKRTGLIDHAYTSQEDERLMQCLIDEIRKAPQQVFHLPMTQEYPLKTVTTHLIKYPEQNLSLKNWAEMCCMSERSLTRAFSRKMNMSINQWRRRLHILLALQWLNEGKTVHQISIDLGYDSDTSFIVMFKQIMHMSPKKYLEKHQQPIEENNEAKDFTI</sequence>
<dbReference type="Gene3D" id="1.10.10.60">
    <property type="entry name" value="Homeodomain-like"/>
    <property type="match status" value="1"/>
</dbReference>
<evidence type="ECO:0000313" key="5">
    <source>
        <dbReference type="Proteomes" id="UP000245974"/>
    </source>
</evidence>
<gene>
    <name evidence="4" type="ORF">KPC_2014</name>
</gene>
<dbReference type="PANTHER" id="PTHR11019:SF199">
    <property type="entry name" value="HTH-TYPE TRANSCRIPTIONAL REGULATOR NIMR"/>
    <property type="match status" value="1"/>
</dbReference>
<keyword evidence="2" id="KW-0804">Transcription</keyword>
<reference evidence="5" key="1">
    <citation type="submission" date="2018-03" db="EMBL/GenBank/DDBJ databases">
        <authorList>
            <person name="Blom J."/>
        </authorList>
    </citation>
    <scope>NUCLEOTIDE SEQUENCE [LARGE SCALE GENOMIC DNA]</scope>
    <source>
        <strain evidence="5">KPC-SM-21</strain>
    </source>
</reference>
<dbReference type="SUPFAM" id="SSF46689">
    <property type="entry name" value="Homeodomain-like"/>
    <property type="match status" value="1"/>
</dbReference>
<evidence type="ECO:0000256" key="1">
    <source>
        <dbReference type="ARBA" id="ARBA00023015"/>
    </source>
</evidence>
<dbReference type="CDD" id="cd06124">
    <property type="entry name" value="cupin_NimR-like_N"/>
    <property type="match status" value="1"/>
</dbReference>
<dbReference type="InterPro" id="IPR014710">
    <property type="entry name" value="RmlC-like_jellyroll"/>
</dbReference>
<dbReference type="Pfam" id="PF12833">
    <property type="entry name" value="HTH_18"/>
    <property type="match status" value="1"/>
</dbReference>
<dbReference type="InParanoid" id="A0A2U3MZH1"/>
<evidence type="ECO:0000256" key="2">
    <source>
        <dbReference type="ARBA" id="ARBA00023163"/>
    </source>
</evidence>
<dbReference type="InterPro" id="IPR011051">
    <property type="entry name" value="RmlC_Cupin_sf"/>
</dbReference>
<dbReference type="PROSITE" id="PS01124">
    <property type="entry name" value="HTH_ARAC_FAMILY_2"/>
    <property type="match status" value="1"/>
</dbReference>